<organism evidence="3 4">
    <name type="scientific">Streptomyces ureilyticus</name>
    <dbReference type="NCBI Taxonomy" id="1775131"/>
    <lineage>
        <taxon>Bacteria</taxon>
        <taxon>Bacillati</taxon>
        <taxon>Actinomycetota</taxon>
        <taxon>Actinomycetes</taxon>
        <taxon>Kitasatosporales</taxon>
        <taxon>Streptomycetaceae</taxon>
        <taxon>Streptomyces</taxon>
    </lineage>
</organism>
<keyword evidence="2" id="KW-0812">Transmembrane</keyword>
<gene>
    <name evidence="3" type="ORF">G6048_22385</name>
</gene>
<feature type="transmembrane region" description="Helical" evidence="2">
    <location>
        <begin position="106"/>
        <end position="127"/>
    </location>
</feature>
<accession>A0ABX0E0P1</accession>
<sequence length="297" mass="31015">MATRARVRVTRTQLRARGGAPARWRRPRRSSAAPKPTGRASFRHCLHAEWIKIRTMRSTLYVVLGTLAFCVGLAALNGTSAGTEYADMTAADQATFDPLAVSLRGYLLAQIALGLLGGLVITAEYGARTIVGTLTSVPHRGRVLAAKAVVLVGVVLPVGLLVSLAGFLVGQASLAGADAPHLGLSEGLAQRGIWGGGLYLALAALFGLAIGTVIRSTTATVTTLFGVMLIVQAFAPALPGAVGDWVSKYWPPIAGGQIITGYRDPALLDPWAGFTVMAGCVAVLLTVAFVVFRKRDA</sequence>
<name>A0ABX0E0P1_9ACTN</name>
<evidence type="ECO:0000313" key="4">
    <source>
        <dbReference type="Proteomes" id="UP001518140"/>
    </source>
</evidence>
<protein>
    <submittedName>
        <fullName evidence="3">ABC transporter permease subunit</fullName>
    </submittedName>
</protein>
<feature type="transmembrane region" description="Helical" evidence="2">
    <location>
        <begin position="192"/>
        <end position="214"/>
    </location>
</feature>
<feature type="region of interest" description="Disordered" evidence="1">
    <location>
        <begin position="16"/>
        <end position="39"/>
    </location>
</feature>
<feature type="transmembrane region" description="Helical" evidence="2">
    <location>
        <begin position="271"/>
        <end position="292"/>
    </location>
</feature>
<keyword evidence="2" id="KW-1133">Transmembrane helix</keyword>
<evidence type="ECO:0000256" key="2">
    <source>
        <dbReference type="SAM" id="Phobius"/>
    </source>
</evidence>
<dbReference type="Proteomes" id="UP001518140">
    <property type="component" value="Unassembled WGS sequence"/>
</dbReference>
<feature type="transmembrane region" description="Helical" evidence="2">
    <location>
        <begin position="60"/>
        <end position="78"/>
    </location>
</feature>
<reference evidence="3 4" key="1">
    <citation type="submission" date="2020-02" db="EMBL/GenBank/DDBJ databases">
        <title>Whole-genome analyses of novel actinobacteria.</title>
        <authorList>
            <person name="Sahin N."/>
            <person name="Tokatli A."/>
        </authorList>
    </citation>
    <scope>NUCLEOTIDE SEQUENCE [LARGE SCALE GENOMIC DNA]</scope>
    <source>
        <strain evidence="3 4">YC419</strain>
    </source>
</reference>
<keyword evidence="4" id="KW-1185">Reference proteome</keyword>
<evidence type="ECO:0000313" key="3">
    <source>
        <dbReference type="EMBL" id="NGO44792.1"/>
    </source>
</evidence>
<dbReference type="EMBL" id="JAAKZX010000071">
    <property type="protein sequence ID" value="NGO44792.1"/>
    <property type="molecule type" value="Genomic_DNA"/>
</dbReference>
<evidence type="ECO:0000256" key="1">
    <source>
        <dbReference type="SAM" id="MobiDB-lite"/>
    </source>
</evidence>
<keyword evidence="2" id="KW-0472">Membrane</keyword>
<feature type="transmembrane region" description="Helical" evidence="2">
    <location>
        <begin position="221"/>
        <end position="242"/>
    </location>
</feature>
<feature type="transmembrane region" description="Helical" evidence="2">
    <location>
        <begin position="148"/>
        <end position="172"/>
    </location>
</feature>
<comment type="caution">
    <text evidence="3">The sequence shown here is derived from an EMBL/GenBank/DDBJ whole genome shotgun (WGS) entry which is preliminary data.</text>
</comment>
<dbReference type="Pfam" id="PF12730">
    <property type="entry name" value="ABC2_membrane_4"/>
    <property type="match status" value="1"/>
</dbReference>
<proteinExistence type="predicted"/>